<dbReference type="SUPFAM" id="SSF47413">
    <property type="entry name" value="lambda repressor-like DNA-binding domains"/>
    <property type="match status" value="1"/>
</dbReference>
<comment type="caution">
    <text evidence="1">The sequence shown here is derived from an EMBL/GenBank/DDBJ whole genome shotgun (WGS) entry which is preliminary data.</text>
</comment>
<dbReference type="InterPro" id="IPR010982">
    <property type="entry name" value="Lambda_DNA-bd_dom_sf"/>
</dbReference>
<dbReference type="Gene3D" id="3.30.450.180">
    <property type="match status" value="1"/>
</dbReference>
<organism evidence="1 2">
    <name type="scientific">Streptacidiphilus alkalitolerans</name>
    <dbReference type="NCBI Taxonomy" id="3342712"/>
    <lineage>
        <taxon>Bacteria</taxon>
        <taxon>Bacillati</taxon>
        <taxon>Actinomycetota</taxon>
        <taxon>Actinomycetes</taxon>
        <taxon>Kitasatosporales</taxon>
        <taxon>Streptomycetaceae</taxon>
        <taxon>Streptacidiphilus</taxon>
    </lineage>
</organism>
<dbReference type="SMART" id="SM00530">
    <property type="entry name" value="HTH_XRE"/>
    <property type="match status" value="1"/>
</dbReference>
<name>A0ABV6VC85_9ACTN</name>
<dbReference type="CDD" id="cd00093">
    <property type="entry name" value="HTH_XRE"/>
    <property type="match status" value="1"/>
</dbReference>
<protein>
    <submittedName>
        <fullName evidence="1">Helix-turn-helix domain-containing protein</fullName>
    </submittedName>
</protein>
<dbReference type="InterPro" id="IPR001387">
    <property type="entry name" value="Cro/C1-type_HTH"/>
</dbReference>
<evidence type="ECO:0000313" key="2">
    <source>
        <dbReference type="Proteomes" id="UP001592582"/>
    </source>
</evidence>
<dbReference type="Proteomes" id="UP001592582">
    <property type="component" value="Unassembled WGS sequence"/>
</dbReference>
<accession>A0ABV6VC85</accession>
<dbReference type="Gene3D" id="1.10.260.40">
    <property type="entry name" value="lambda repressor-like DNA-binding domains"/>
    <property type="match status" value="1"/>
</dbReference>
<proteinExistence type="predicted"/>
<gene>
    <name evidence="1" type="ORF">ACEZDG_18520</name>
</gene>
<dbReference type="EMBL" id="JBHEZX010000007">
    <property type="protein sequence ID" value="MFC1411261.1"/>
    <property type="molecule type" value="Genomic_DNA"/>
</dbReference>
<sequence>MSDTPLGAFLRARRRRLAPAEAGLPAGSRRRTPGLRREEVAARAGISTDYYARLEQGRQRVPTGPVLDALAAALLLADAERVYLHRLARQQGRPGPRPAGPATVSPVTRALLDTLDGTPAFAVDHRFDLIAWNSLACALLGGLDTRPVHERNLLWQVFCCPYSARTPANREAVDSIGADLVAGLRAHHADRPGDRNLAALVAGLSAESPAFAALWAQHRAGARRAGVAQILHPELNHDTFPYTTLALPDPDQLLFVFLAPPGSEARDVFRNLRTEDAPTRR</sequence>
<dbReference type="PANTHER" id="PTHR35010">
    <property type="entry name" value="BLL4672 PROTEIN-RELATED"/>
    <property type="match status" value="1"/>
</dbReference>
<dbReference type="PANTHER" id="PTHR35010:SF2">
    <property type="entry name" value="BLL4672 PROTEIN"/>
    <property type="match status" value="1"/>
</dbReference>
<dbReference type="PROSITE" id="PS50943">
    <property type="entry name" value="HTH_CROC1"/>
    <property type="match status" value="1"/>
</dbReference>
<keyword evidence="2" id="KW-1185">Reference proteome</keyword>
<dbReference type="Pfam" id="PF17765">
    <property type="entry name" value="MLTR_LBD"/>
    <property type="match status" value="1"/>
</dbReference>
<evidence type="ECO:0000313" key="1">
    <source>
        <dbReference type="EMBL" id="MFC1411261.1"/>
    </source>
</evidence>
<dbReference type="InterPro" id="IPR041413">
    <property type="entry name" value="MLTR_LBD"/>
</dbReference>
<reference evidence="1 2" key="1">
    <citation type="submission" date="2024-09" db="EMBL/GenBank/DDBJ databases">
        <authorList>
            <person name="Lee S.D."/>
        </authorList>
    </citation>
    <scope>NUCLEOTIDE SEQUENCE [LARGE SCALE GENOMIC DNA]</scope>
    <source>
        <strain evidence="1 2">N1-1</strain>
    </source>
</reference>
<dbReference type="Pfam" id="PF13560">
    <property type="entry name" value="HTH_31"/>
    <property type="match status" value="1"/>
</dbReference>